<gene>
    <name evidence="1" type="ORF">EOE67_04280</name>
</gene>
<evidence type="ECO:0000313" key="1">
    <source>
        <dbReference type="EMBL" id="RVU40803.1"/>
    </source>
</evidence>
<keyword evidence="2" id="KW-1185">Reference proteome</keyword>
<protein>
    <submittedName>
        <fullName evidence="1">Uncharacterized protein</fullName>
    </submittedName>
</protein>
<name>A0A437R262_9GAMM</name>
<accession>A0A437R262</accession>
<dbReference type="Proteomes" id="UP000283077">
    <property type="component" value="Unassembled WGS sequence"/>
</dbReference>
<organism evidence="1 2">
    <name type="scientific">Rheinheimera riviphila</name>
    <dbReference type="NCBI Taxonomy" id="1834037"/>
    <lineage>
        <taxon>Bacteria</taxon>
        <taxon>Pseudomonadati</taxon>
        <taxon>Pseudomonadota</taxon>
        <taxon>Gammaproteobacteria</taxon>
        <taxon>Chromatiales</taxon>
        <taxon>Chromatiaceae</taxon>
        <taxon>Rheinheimera</taxon>
    </lineage>
</organism>
<sequence>MKPIMLMLMALAMLMTAWYWQPEVLAPVLPARVDAPAEAVAQTPAAPLLAATPTPSDQVQKFTAQLLSPPYSQAVTAENLAQTEPPAVAAITVPLDDGIVWQLQLSQYRFSYPEPITATVRVQGEQLAVIRYQLRSLDQQLVSSGVLVAETDGLFRLELEGQTDFPAELELSVESEPGHGALAKLSYNQPVAWLEQPLALEADDSDLVLPLQLQVQQAGLYRVQAVLGQQQTPAEPLAILQGEFVLESGSQHIRLRAHHSVLPDKRFVAELSRLQLELAPPMPGAATGYGRPLTAPVALGDFDPQSLNRTPYQPDAQAVQSAVLLQQLSR</sequence>
<evidence type="ECO:0000313" key="2">
    <source>
        <dbReference type="Proteomes" id="UP000283077"/>
    </source>
</evidence>
<proteinExistence type="predicted"/>
<dbReference type="RefSeq" id="WP_127697815.1">
    <property type="nucleotide sequence ID" value="NZ_SACS01000003.1"/>
</dbReference>
<comment type="caution">
    <text evidence="1">The sequence shown here is derived from an EMBL/GenBank/DDBJ whole genome shotgun (WGS) entry which is preliminary data.</text>
</comment>
<reference evidence="1 2" key="1">
    <citation type="submission" date="2019-01" db="EMBL/GenBank/DDBJ databases">
        <authorList>
            <person name="Chen W.-M."/>
        </authorList>
    </citation>
    <scope>NUCLEOTIDE SEQUENCE [LARGE SCALE GENOMIC DNA]</scope>
    <source>
        <strain evidence="1 2">KYPC3</strain>
    </source>
</reference>
<dbReference type="EMBL" id="SACS01000003">
    <property type="protein sequence ID" value="RVU40803.1"/>
    <property type="molecule type" value="Genomic_DNA"/>
</dbReference>
<dbReference type="OrthoDB" id="5759974at2"/>
<dbReference type="AlphaFoldDB" id="A0A437R262"/>